<keyword evidence="1" id="KW-0732">Signal</keyword>
<dbReference type="Proteomes" id="UP000248314">
    <property type="component" value="Unassembled WGS sequence"/>
</dbReference>
<dbReference type="AlphaFoldDB" id="A0A318HSM1"/>
<keyword evidence="3" id="KW-1185">Reference proteome</keyword>
<comment type="caution">
    <text evidence="2">The sequence shown here is derived from an EMBL/GenBank/DDBJ whole genome shotgun (WGS) entry which is preliminary data.</text>
</comment>
<organism evidence="2 3">
    <name type="scientific">Hoylesella shahii DSM 15611 = JCM 12083</name>
    <dbReference type="NCBI Taxonomy" id="1122991"/>
    <lineage>
        <taxon>Bacteria</taxon>
        <taxon>Pseudomonadati</taxon>
        <taxon>Bacteroidota</taxon>
        <taxon>Bacteroidia</taxon>
        <taxon>Bacteroidales</taxon>
        <taxon>Prevotellaceae</taxon>
        <taxon>Hoylesella</taxon>
    </lineage>
</organism>
<proteinExistence type="predicted"/>
<protein>
    <submittedName>
        <fullName evidence="2">Uncharacterized protein</fullName>
    </submittedName>
</protein>
<name>A0A318HSM1_9BACT</name>
<sequence>MRQNIHLRMSVLAAYLAVTTLSRAEPLGKNATQLIASKYISTPNLQLKEALTRATRVNFSQIIIFYIQTFATFASA</sequence>
<gene>
    <name evidence="2" type="ORF">EJ73_01688</name>
</gene>
<dbReference type="RefSeq" id="WP_044075770.1">
    <property type="nucleotide sequence ID" value="NZ_BAIZ01000015.1"/>
</dbReference>
<evidence type="ECO:0000313" key="2">
    <source>
        <dbReference type="EMBL" id="PXX21408.1"/>
    </source>
</evidence>
<accession>A0A318HSM1</accession>
<feature type="signal peptide" evidence="1">
    <location>
        <begin position="1"/>
        <end position="24"/>
    </location>
</feature>
<reference evidence="2 3" key="1">
    <citation type="submission" date="2018-05" db="EMBL/GenBank/DDBJ databases">
        <title>Genomic Encyclopedia of Type Strains, Phase I: the one thousand microbial genomes (KMG-I) project.</title>
        <authorList>
            <person name="Kyrpides N."/>
        </authorList>
    </citation>
    <scope>NUCLEOTIDE SEQUENCE [LARGE SCALE GENOMIC DNA]</scope>
    <source>
        <strain evidence="2 3">DSM 15611</strain>
    </source>
</reference>
<evidence type="ECO:0000313" key="3">
    <source>
        <dbReference type="Proteomes" id="UP000248314"/>
    </source>
</evidence>
<feature type="chain" id="PRO_5016441168" evidence="1">
    <location>
        <begin position="25"/>
        <end position="76"/>
    </location>
</feature>
<dbReference type="EMBL" id="QJJX01000019">
    <property type="protein sequence ID" value="PXX21408.1"/>
    <property type="molecule type" value="Genomic_DNA"/>
</dbReference>
<evidence type="ECO:0000256" key="1">
    <source>
        <dbReference type="SAM" id="SignalP"/>
    </source>
</evidence>